<evidence type="ECO:0000313" key="2">
    <source>
        <dbReference type="EMBL" id="MCD7463162.1"/>
    </source>
</evidence>
<comment type="caution">
    <text evidence="2">The sequence shown here is derived from an EMBL/GenBank/DDBJ whole genome shotgun (WGS) entry which is preliminary data.</text>
</comment>
<proteinExistence type="predicted"/>
<evidence type="ECO:0000256" key="1">
    <source>
        <dbReference type="SAM" id="MobiDB-lite"/>
    </source>
</evidence>
<name>A0ABS8SVV0_DATST</name>
<dbReference type="Gene3D" id="3.40.50.720">
    <property type="entry name" value="NAD(P)-binding Rossmann-like Domain"/>
    <property type="match status" value="1"/>
</dbReference>
<dbReference type="Proteomes" id="UP000823775">
    <property type="component" value="Unassembled WGS sequence"/>
</dbReference>
<organism evidence="2 3">
    <name type="scientific">Datura stramonium</name>
    <name type="common">Jimsonweed</name>
    <name type="synonym">Common thornapple</name>
    <dbReference type="NCBI Taxonomy" id="4076"/>
    <lineage>
        <taxon>Eukaryota</taxon>
        <taxon>Viridiplantae</taxon>
        <taxon>Streptophyta</taxon>
        <taxon>Embryophyta</taxon>
        <taxon>Tracheophyta</taxon>
        <taxon>Spermatophyta</taxon>
        <taxon>Magnoliopsida</taxon>
        <taxon>eudicotyledons</taxon>
        <taxon>Gunneridae</taxon>
        <taxon>Pentapetalae</taxon>
        <taxon>asterids</taxon>
        <taxon>lamiids</taxon>
        <taxon>Solanales</taxon>
        <taxon>Solanaceae</taxon>
        <taxon>Solanoideae</taxon>
        <taxon>Datureae</taxon>
        <taxon>Datura</taxon>
    </lineage>
</organism>
<keyword evidence="3" id="KW-1185">Reference proteome</keyword>
<sequence>MDYIPIHPQYIVRGARDLLELLADAFKRIKQIGVIGWGSQVAIPPFALRENGEYTMSAIVCGKRSYFEDLQSPSPNSASPPISKRPRYSSTSPKSLSATTVINQLRALFPHIQSQLRALFPHIQSQLRSLFRYLALQFY</sequence>
<dbReference type="EMBL" id="JACEIK010000869">
    <property type="protein sequence ID" value="MCD7463162.1"/>
    <property type="molecule type" value="Genomic_DNA"/>
</dbReference>
<feature type="region of interest" description="Disordered" evidence="1">
    <location>
        <begin position="70"/>
        <end position="95"/>
    </location>
</feature>
<evidence type="ECO:0000313" key="3">
    <source>
        <dbReference type="Proteomes" id="UP000823775"/>
    </source>
</evidence>
<protein>
    <submittedName>
        <fullName evidence="2">Uncharacterized protein</fullName>
    </submittedName>
</protein>
<reference evidence="2 3" key="1">
    <citation type="journal article" date="2021" name="BMC Genomics">
        <title>Datura genome reveals duplications of psychoactive alkaloid biosynthetic genes and high mutation rate following tissue culture.</title>
        <authorList>
            <person name="Rajewski A."/>
            <person name="Carter-House D."/>
            <person name="Stajich J."/>
            <person name="Litt A."/>
        </authorList>
    </citation>
    <scope>NUCLEOTIDE SEQUENCE [LARGE SCALE GENOMIC DNA]</scope>
    <source>
        <strain evidence="2">AR-01</strain>
    </source>
</reference>
<feature type="compositionally biased region" description="Low complexity" evidence="1">
    <location>
        <begin position="72"/>
        <end position="82"/>
    </location>
</feature>
<gene>
    <name evidence="2" type="ORF">HAX54_050054</name>
</gene>
<accession>A0ABS8SVV0</accession>